<dbReference type="Proteomes" id="UP000011087">
    <property type="component" value="Unassembled WGS sequence"/>
</dbReference>
<dbReference type="InterPro" id="IPR036317">
    <property type="entry name" value="Cullin_homology_sf"/>
</dbReference>
<dbReference type="SUPFAM" id="SSF75632">
    <property type="entry name" value="Cullin homology domain"/>
    <property type="match status" value="1"/>
</dbReference>
<dbReference type="RefSeq" id="XP_005840478.1">
    <property type="nucleotide sequence ID" value="XM_005840421.1"/>
</dbReference>
<dbReference type="PANTHER" id="PTHR45957">
    <property type="entry name" value="ANAPHASE-PROMOTING COMPLEX SUBUNIT 2"/>
    <property type="match status" value="1"/>
</dbReference>
<dbReference type="KEGG" id="gtt:GUITHDRAFT_101196"/>
<dbReference type="OrthoDB" id="5581181at2759"/>
<keyword evidence="2" id="KW-0132">Cell division</keyword>
<evidence type="ECO:0000259" key="6">
    <source>
        <dbReference type="PROSITE" id="PS50069"/>
    </source>
</evidence>
<dbReference type="EnsemblProtists" id="EKX53498">
    <property type="protein sequence ID" value="EKX53498"/>
    <property type="gene ID" value="GUITHDRAFT_101196"/>
</dbReference>
<dbReference type="InterPro" id="IPR016158">
    <property type="entry name" value="Cullin_homology"/>
</dbReference>
<dbReference type="Pfam" id="PF26557">
    <property type="entry name" value="Cullin_AB"/>
    <property type="match status" value="1"/>
</dbReference>
<dbReference type="GO" id="GO:0051301">
    <property type="term" value="P:cell division"/>
    <property type="evidence" value="ECO:0007669"/>
    <property type="project" value="UniProtKB-KW"/>
</dbReference>
<dbReference type="AlphaFoldDB" id="L1JZG3"/>
<reference evidence="8" key="3">
    <citation type="submission" date="2016-03" db="UniProtKB">
        <authorList>
            <consortium name="EnsemblProtists"/>
        </authorList>
    </citation>
    <scope>IDENTIFICATION</scope>
</reference>
<dbReference type="STRING" id="905079.L1JZG3"/>
<organism evidence="7">
    <name type="scientific">Guillardia theta (strain CCMP2712)</name>
    <name type="common">Cryptophyte</name>
    <dbReference type="NCBI Taxonomy" id="905079"/>
    <lineage>
        <taxon>Eukaryota</taxon>
        <taxon>Cryptophyceae</taxon>
        <taxon>Pyrenomonadales</taxon>
        <taxon>Geminigeraceae</taxon>
        <taxon>Guillardia</taxon>
    </lineage>
</organism>
<gene>
    <name evidence="7" type="ORF">GUITHDRAFT_101196</name>
</gene>
<dbReference type="Gene3D" id="3.30.230.130">
    <property type="entry name" value="Cullin, Chain C, Domain 2"/>
    <property type="match status" value="1"/>
</dbReference>
<name>L1JZG3_GUITC</name>
<dbReference type="InterPro" id="IPR059120">
    <property type="entry name" value="Cullin-like_AB"/>
</dbReference>
<accession>L1JZG3</accession>
<dbReference type="Gene3D" id="1.10.10.10">
    <property type="entry name" value="Winged helix-like DNA-binding domain superfamily/Winged helix DNA-binding domain"/>
    <property type="match status" value="1"/>
</dbReference>
<dbReference type="InterPro" id="IPR014786">
    <property type="entry name" value="ANAPC2_C"/>
</dbReference>
<feature type="domain" description="Cullin family profile" evidence="6">
    <location>
        <begin position="1"/>
        <end position="172"/>
    </location>
</feature>
<evidence type="ECO:0000256" key="3">
    <source>
        <dbReference type="ARBA" id="ARBA00022776"/>
    </source>
</evidence>
<dbReference type="GeneID" id="17309878"/>
<dbReference type="SMART" id="SM00182">
    <property type="entry name" value="CULLIN"/>
    <property type="match status" value="1"/>
</dbReference>
<evidence type="ECO:0000313" key="8">
    <source>
        <dbReference type="EnsemblProtists" id="EKX53498"/>
    </source>
</evidence>
<dbReference type="InterPro" id="IPR036390">
    <property type="entry name" value="WH_DNA-bd_sf"/>
</dbReference>
<dbReference type="PANTHER" id="PTHR45957:SF1">
    <property type="entry name" value="ANAPHASE-PROMOTING COMPLEX SUBUNIT 2"/>
    <property type="match status" value="1"/>
</dbReference>
<dbReference type="GO" id="GO:0007091">
    <property type="term" value="P:metaphase/anaphase transition of mitotic cell cycle"/>
    <property type="evidence" value="ECO:0007669"/>
    <property type="project" value="TreeGrafter"/>
</dbReference>
<dbReference type="InterPro" id="IPR044554">
    <property type="entry name" value="ANAPC2"/>
</dbReference>
<keyword evidence="3" id="KW-0498">Mitosis</keyword>
<comment type="similarity">
    <text evidence="5">Belongs to the cullin family.</text>
</comment>
<dbReference type="Pfam" id="PF08672">
    <property type="entry name" value="ANAPC2"/>
    <property type="match status" value="1"/>
</dbReference>
<protein>
    <recommendedName>
        <fullName evidence="1">Anaphase-promoting complex subunit 2</fullName>
    </recommendedName>
</protein>
<keyword evidence="9" id="KW-1185">Reference proteome</keyword>
<reference evidence="7 9" key="1">
    <citation type="journal article" date="2012" name="Nature">
        <title>Algal genomes reveal evolutionary mosaicism and the fate of nucleomorphs.</title>
        <authorList>
            <consortium name="DOE Joint Genome Institute"/>
            <person name="Curtis B.A."/>
            <person name="Tanifuji G."/>
            <person name="Burki F."/>
            <person name="Gruber A."/>
            <person name="Irimia M."/>
            <person name="Maruyama S."/>
            <person name="Arias M.C."/>
            <person name="Ball S.G."/>
            <person name="Gile G.H."/>
            <person name="Hirakawa Y."/>
            <person name="Hopkins J.F."/>
            <person name="Kuo A."/>
            <person name="Rensing S.A."/>
            <person name="Schmutz J."/>
            <person name="Symeonidi A."/>
            <person name="Elias M."/>
            <person name="Eveleigh R.J."/>
            <person name="Herman E.K."/>
            <person name="Klute M.J."/>
            <person name="Nakayama T."/>
            <person name="Obornik M."/>
            <person name="Reyes-Prieto A."/>
            <person name="Armbrust E.V."/>
            <person name="Aves S.J."/>
            <person name="Beiko R.G."/>
            <person name="Coutinho P."/>
            <person name="Dacks J.B."/>
            <person name="Durnford D.G."/>
            <person name="Fast N.M."/>
            <person name="Green B.R."/>
            <person name="Grisdale C.J."/>
            <person name="Hempel F."/>
            <person name="Henrissat B."/>
            <person name="Hoppner M.P."/>
            <person name="Ishida K."/>
            <person name="Kim E."/>
            <person name="Koreny L."/>
            <person name="Kroth P.G."/>
            <person name="Liu Y."/>
            <person name="Malik S.B."/>
            <person name="Maier U.G."/>
            <person name="McRose D."/>
            <person name="Mock T."/>
            <person name="Neilson J.A."/>
            <person name="Onodera N.T."/>
            <person name="Poole A.M."/>
            <person name="Pritham E.J."/>
            <person name="Richards T.A."/>
            <person name="Rocap G."/>
            <person name="Roy S.W."/>
            <person name="Sarai C."/>
            <person name="Schaack S."/>
            <person name="Shirato S."/>
            <person name="Slamovits C.H."/>
            <person name="Spencer D.F."/>
            <person name="Suzuki S."/>
            <person name="Worden A.Z."/>
            <person name="Zauner S."/>
            <person name="Barry K."/>
            <person name="Bell C."/>
            <person name="Bharti A.K."/>
            <person name="Crow J.A."/>
            <person name="Grimwood J."/>
            <person name="Kramer R."/>
            <person name="Lindquist E."/>
            <person name="Lucas S."/>
            <person name="Salamov A."/>
            <person name="McFadden G.I."/>
            <person name="Lane C.E."/>
            <person name="Keeling P.J."/>
            <person name="Gray M.W."/>
            <person name="Grigoriev I.V."/>
            <person name="Archibald J.M."/>
        </authorList>
    </citation>
    <scope>NUCLEOTIDE SEQUENCE</scope>
    <source>
        <strain evidence="7 9">CCMP2712</strain>
    </source>
</reference>
<evidence type="ECO:0000256" key="2">
    <source>
        <dbReference type="ARBA" id="ARBA00022618"/>
    </source>
</evidence>
<dbReference type="InterPro" id="IPR036388">
    <property type="entry name" value="WH-like_DNA-bd_sf"/>
</dbReference>
<proteinExistence type="inferred from homology"/>
<dbReference type="SUPFAM" id="SSF46785">
    <property type="entry name" value="Winged helix' DNA-binding domain"/>
    <property type="match status" value="1"/>
</dbReference>
<dbReference type="PROSITE" id="PS50069">
    <property type="entry name" value="CULLIN_2"/>
    <property type="match status" value="1"/>
</dbReference>
<evidence type="ECO:0000313" key="9">
    <source>
        <dbReference type="Proteomes" id="UP000011087"/>
    </source>
</evidence>
<dbReference type="GO" id="GO:0005680">
    <property type="term" value="C:anaphase-promoting complex"/>
    <property type="evidence" value="ECO:0007669"/>
    <property type="project" value="TreeGrafter"/>
</dbReference>
<dbReference type="HOGENOM" id="CLU_074199_0_0_1"/>
<evidence type="ECO:0000256" key="1">
    <source>
        <dbReference type="ARBA" id="ARBA00016068"/>
    </source>
</evidence>
<evidence type="ECO:0000256" key="4">
    <source>
        <dbReference type="ARBA" id="ARBA00023306"/>
    </source>
</evidence>
<dbReference type="PaxDb" id="55529-EKX53498"/>
<dbReference type="eggNOG" id="KOG2165">
    <property type="taxonomic scope" value="Eukaryota"/>
</dbReference>
<dbReference type="SMART" id="SM01013">
    <property type="entry name" value="APC2"/>
    <property type="match status" value="1"/>
</dbReference>
<evidence type="ECO:0000313" key="7">
    <source>
        <dbReference type="EMBL" id="EKX53498.1"/>
    </source>
</evidence>
<dbReference type="GO" id="GO:0070979">
    <property type="term" value="P:protein K11-linked ubiquitination"/>
    <property type="evidence" value="ECO:0007669"/>
    <property type="project" value="TreeGrafter"/>
</dbReference>
<sequence>MTSYQIDKELHNLELLKIRFGEGSLHNCEVMLKDLGDSKRLDAYVHNESKKGALDAEVASWLNGKILSASFWPSLNSENIKMHPMIDQQLQSYGRYYSLLKKPRALKWKPTLGVVKLNLSFEDGREVPFTVSPVLANLILHFQDKPSWKLAELAEVTELAVDAVRKRMVFWVGNGVCQEQPPPSGAGIGETVYTVVEKATGPVMQQTTDFAMEEDDAAAQANDAQDEVIRSYVFGMLTNFKMLPLERIHNMLKMFVSDPPYTKKIQELESLLNALIASEKLEFDGSNYSLKSS</sequence>
<dbReference type="OMA" id="ETCANRC"/>
<keyword evidence="4" id="KW-0131">Cell cycle</keyword>
<reference evidence="9" key="2">
    <citation type="submission" date="2012-11" db="EMBL/GenBank/DDBJ databases">
        <authorList>
            <person name="Kuo A."/>
            <person name="Curtis B.A."/>
            <person name="Tanifuji G."/>
            <person name="Burki F."/>
            <person name="Gruber A."/>
            <person name="Irimia M."/>
            <person name="Maruyama S."/>
            <person name="Arias M.C."/>
            <person name="Ball S.G."/>
            <person name="Gile G.H."/>
            <person name="Hirakawa Y."/>
            <person name="Hopkins J.F."/>
            <person name="Rensing S.A."/>
            <person name="Schmutz J."/>
            <person name="Symeonidi A."/>
            <person name="Elias M."/>
            <person name="Eveleigh R.J."/>
            <person name="Herman E.K."/>
            <person name="Klute M.J."/>
            <person name="Nakayama T."/>
            <person name="Obornik M."/>
            <person name="Reyes-Prieto A."/>
            <person name="Armbrust E.V."/>
            <person name="Aves S.J."/>
            <person name="Beiko R.G."/>
            <person name="Coutinho P."/>
            <person name="Dacks J.B."/>
            <person name="Durnford D.G."/>
            <person name="Fast N.M."/>
            <person name="Green B.R."/>
            <person name="Grisdale C."/>
            <person name="Hempe F."/>
            <person name="Henrissat B."/>
            <person name="Hoppner M.P."/>
            <person name="Ishida K.-I."/>
            <person name="Kim E."/>
            <person name="Koreny L."/>
            <person name="Kroth P.G."/>
            <person name="Liu Y."/>
            <person name="Malik S.-B."/>
            <person name="Maier U.G."/>
            <person name="McRose D."/>
            <person name="Mock T."/>
            <person name="Neilson J.A."/>
            <person name="Onodera N.T."/>
            <person name="Poole A.M."/>
            <person name="Pritham E.J."/>
            <person name="Richards T.A."/>
            <person name="Rocap G."/>
            <person name="Roy S.W."/>
            <person name="Sarai C."/>
            <person name="Schaack S."/>
            <person name="Shirato S."/>
            <person name="Slamovits C.H."/>
            <person name="Spencer D.F."/>
            <person name="Suzuki S."/>
            <person name="Worden A.Z."/>
            <person name="Zauner S."/>
            <person name="Barry K."/>
            <person name="Bell C."/>
            <person name="Bharti A.K."/>
            <person name="Crow J.A."/>
            <person name="Grimwood J."/>
            <person name="Kramer R."/>
            <person name="Lindquist E."/>
            <person name="Lucas S."/>
            <person name="Salamov A."/>
            <person name="McFadden G.I."/>
            <person name="Lane C.E."/>
            <person name="Keeling P.J."/>
            <person name="Gray M.W."/>
            <person name="Grigoriev I.V."/>
            <person name="Archibald J.M."/>
        </authorList>
    </citation>
    <scope>NUCLEOTIDE SEQUENCE</scope>
    <source>
        <strain evidence="9">CCMP2712</strain>
    </source>
</reference>
<dbReference type="GO" id="GO:0031625">
    <property type="term" value="F:ubiquitin protein ligase binding"/>
    <property type="evidence" value="ECO:0007669"/>
    <property type="project" value="InterPro"/>
</dbReference>
<dbReference type="GO" id="GO:0006511">
    <property type="term" value="P:ubiquitin-dependent protein catabolic process"/>
    <property type="evidence" value="ECO:0007669"/>
    <property type="project" value="InterPro"/>
</dbReference>
<evidence type="ECO:0000256" key="5">
    <source>
        <dbReference type="PROSITE-ProRule" id="PRU00330"/>
    </source>
</evidence>
<dbReference type="EMBL" id="JH992970">
    <property type="protein sequence ID" value="EKX53498.1"/>
    <property type="molecule type" value="Genomic_DNA"/>
</dbReference>